<name>A0A645EHM5_9ZZZZ</name>
<protein>
    <submittedName>
        <fullName evidence="1">Uncharacterized protein</fullName>
    </submittedName>
</protein>
<dbReference type="EMBL" id="VSSQ01046141">
    <property type="protein sequence ID" value="MPN00093.1"/>
    <property type="molecule type" value="Genomic_DNA"/>
</dbReference>
<comment type="caution">
    <text evidence="1">The sequence shown here is derived from an EMBL/GenBank/DDBJ whole genome shotgun (WGS) entry which is preliminary data.</text>
</comment>
<reference evidence="1" key="1">
    <citation type="submission" date="2019-08" db="EMBL/GenBank/DDBJ databases">
        <authorList>
            <person name="Kucharzyk K."/>
            <person name="Murdoch R.W."/>
            <person name="Higgins S."/>
            <person name="Loffler F."/>
        </authorList>
    </citation>
    <scope>NUCLEOTIDE SEQUENCE</scope>
</reference>
<proteinExistence type="predicted"/>
<dbReference type="AlphaFoldDB" id="A0A645EHM5"/>
<gene>
    <name evidence="1" type="ORF">SDC9_147287</name>
</gene>
<accession>A0A645EHM5</accession>
<organism evidence="1">
    <name type="scientific">bioreactor metagenome</name>
    <dbReference type="NCBI Taxonomy" id="1076179"/>
    <lineage>
        <taxon>unclassified sequences</taxon>
        <taxon>metagenomes</taxon>
        <taxon>ecological metagenomes</taxon>
    </lineage>
</organism>
<sequence>MDKAHFVALYHFIQGLQDKGTKFQYIVTMIEEGQLSENFGKTDVLTPDKIAEQAIVVLSKKESLWV</sequence>
<evidence type="ECO:0000313" key="1">
    <source>
        <dbReference type="EMBL" id="MPN00093.1"/>
    </source>
</evidence>